<reference evidence="1 2" key="1">
    <citation type="journal article" date="2017" name="Genome Biol. Evol.">
        <title>Population Structure and Local Adaptation of MAC Lung Disease Agent Mycobacterium avium subsp. hominissuis.</title>
        <authorList>
            <person name="Yano H."/>
            <person name="Iwamoto T."/>
            <person name="Nishiuchi Y."/>
            <person name="Nakajima C."/>
            <person name="Starkova D.A."/>
            <person name="Mokrousov I."/>
            <person name="Narvskaya O."/>
            <person name="Yoshida S."/>
            <person name="Arikawa K."/>
            <person name="Nakanishi N."/>
            <person name="Osaki K."/>
            <person name="Nakagawa I."/>
            <person name="Ato M."/>
            <person name="Suzuki Y."/>
            <person name="Maruyama F."/>
        </authorList>
    </citation>
    <scope>NUCLEOTIDE SEQUENCE [LARGE SCALE GENOMIC DNA]</scope>
    <source>
        <strain evidence="1 2">OCU466</strain>
    </source>
</reference>
<evidence type="ECO:0000313" key="1">
    <source>
        <dbReference type="EMBL" id="PBJ38416.1"/>
    </source>
</evidence>
<name>A0A2A3LCL2_MYCAV</name>
<sequence>MDLTVRIVDVRIDDRITEADAATFERSAQACRSVGWAYQRVGALNEVLAANLRWLSGYRHPRVLRPGIAAALESVFVSARPLMAGARSVGDAVMVLPVLFHLLWHGHLSVDLVSGALTERTLVGPASA</sequence>
<proteinExistence type="predicted"/>
<dbReference type="NCBIfam" id="NF033179">
    <property type="entry name" value="TnsA_like_Actin"/>
    <property type="match status" value="1"/>
</dbReference>
<gene>
    <name evidence="1" type="ORF">XV03_04530</name>
</gene>
<accession>A0A2A3LCL2</accession>
<dbReference type="AlphaFoldDB" id="A0A2A3LCL2"/>
<dbReference type="RefSeq" id="WP_095955813.1">
    <property type="nucleotide sequence ID" value="NZ_LBGZ01000040.1"/>
</dbReference>
<dbReference type="InterPro" id="IPR048000">
    <property type="entry name" value="TnsA-like"/>
</dbReference>
<comment type="caution">
    <text evidence="1">The sequence shown here is derived from an EMBL/GenBank/DDBJ whole genome shotgun (WGS) entry which is preliminary data.</text>
</comment>
<dbReference type="Proteomes" id="UP000218842">
    <property type="component" value="Unassembled WGS sequence"/>
</dbReference>
<organism evidence="1 2">
    <name type="scientific">Mycobacterium avium subsp. hominissuis</name>
    <dbReference type="NCBI Taxonomy" id="439334"/>
    <lineage>
        <taxon>Bacteria</taxon>
        <taxon>Bacillati</taxon>
        <taxon>Actinomycetota</taxon>
        <taxon>Actinomycetes</taxon>
        <taxon>Mycobacteriales</taxon>
        <taxon>Mycobacteriaceae</taxon>
        <taxon>Mycobacterium</taxon>
        <taxon>Mycobacterium avium complex (MAC)</taxon>
    </lineage>
</organism>
<evidence type="ECO:0000313" key="2">
    <source>
        <dbReference type="Proteomes" id="UP000218842"/>
    </source>
</evidence>
<protein>
    <submittedName>
        <fullName evidence="1">Uncharacterized protein</fullName>
    </submittedName>
</protein>
<dbReference type="EMBL" id="LBGZ01000040">
    <property type="protein sequence ID" value="PBJ38416.1"/>
    <property type="molecule type" value="Genomic_DNA"/>
</dbReference>